<keyword evidence="1" id="KW-1133">Transmembrane helix</keyword>
<dbReference type="InterPro" id="IPR008756">
    <property type="entry name" value="Peptidase_M56"/>
</dbReference>
<evidence type="ECO:0000259" key="2">
    <source>
        <dbReference type="Pfam" id="PF05569"/>
    </source>
</evidence>
<dbReference type="Proteomes" id="UP001165430">
    <property type="component" value="Unassembled WGS sequence"/>
</dbReference>
<accession>A0ABS9VIB1</accession>
<keyword evidence="4" id="KW-1185">Reference proteome</keyword>
<gene>
    <name evidence="3" type="ORF">MM213_19000</name>
</gene>
<proteinExistence type="predicted"/>
<name>A0ABS9VIB1_9BACT</name>
<keyword evidence="1" id="KW-0812">Transmembrane</keyword>
<keyword evidence="1" id="KW-0472">Membrane</keyword>
<feature type="transmembrane region" description="Helical" evidence="1">
    <location>
        <begin position="95"/>
        <end position="113"/>
    </location>
</feature>
<protein>
    <recommendedName>
        <fullName evidence="2">Peptidase M56 domain-containing protein</fullName>
    </recommendedName>
</protein>
<dbReference type="EMBL" id="JAKZGO010000026">
    <property type="protein sequence ID" value="MCH7415598.1"/>
    <property type="molecule type" value="Genomic_DNA"/>
</dbReference>
<evidence type="ECO:0000256" key="1">
    <source>
        <dbReference type="SAM" id="Phobius"/>
    </source>
</evidence>
<dbReference type="Pfam" id="PF05569">
    <property type="entry name" value="Peptidase_M56"/>
    <property type="match status" value="1"/>
</dbReference>
<reference evidence="3" key="1">
    <citation type="submission" date="2022-03" db="EMBL/GenBank/DDBJ databases">
        <title>De novo assembled genomes of Belliella spp. (Cyclobacteriaceae) strains.</title>
        <authorList>
            <person name="Szabo A."/>
            <person name="Korponai K."/>
            <person name="Felfoldi T."/>
        </authorList>
    </citation>
    <scope>NUCLEOTIDE SEQUENCE</scope>
    <source>
        <strain evidence="3">DSM 111903</strain>
    </source>
</reference>
<feature type="transmembrane region" description="Helical" evidence="1">
    <location>
        <begin position="6"/>
        <end position="23"/>
    </location>
</feature>
<sequence>MITYILNSGLCLLILLLIHRFFLQKESMYHFNRYYLLFSICFSFLIPFFTIEILEVEGVINSGNQPVYSSVITNGDQSQQDLSISSSIPTFDWQVLIYAIYFFVTGLLLFRFVRSIMLIFNNIRKNSVINYKGETLVLLEEECLPYSFLKYIFVSKSDFENGRFSDPILKHEVTHVRECHSIDNIFVELLLVFIWFHPGLYWARNAIKLNHEFLADQAVLKNVPIDDYRNVLLSMIFPDQGLTMISSLKFSLTKKRMSMMKRNTTERTKLVKILALIPFFGVMIYFSSEKVPAQNQQIRTINFNAEVVETQMSDLDISLIAEGKILIDEKIYQKAEVNDVLDKVILGNDLSTINLNVHNGTPMGDISDIQKLLVEKGVSHIEVNMSSESRNVPNLLQDKDKATFYKDAIFKVIGKDGSEKTKSYEELTEKQKTELMPPFTAPEKKTPSAALFFDWQNPEKYAVWVDGKYTPAEQLKKIYRIHIVYFVKSFVHLNGRSLKFPQEHQVSIYTEEGFEQAFGESSDFSKPKKWTITLKEEG</sequence>
<organism evidence="3 4">
    <name type="scientific">Belliella alkalica</name>
    <dbReference type="NCBI Taxonomy" id="1730871"/>
    <lineage>
        <taxon>Bacteria</taxon>
        <taxon>Pseudomonadati</taxon>
        <taxon>Bacteroidota</taxon>
        <taxon>Cytophagia</taxon>
        <taxon>Cytophagales</taxon>
        <taxon>Cyclobacteriaceae</taxon>
        <taxon>Belliella</taxon>
    </lineage>
</organism>
<feature type="transmembrane region" description="Helical" evidence="1">
    <location>
        <begin position="35"/>
        <end position="54"/>
    </location>
</feature>
<comment type="caution">
    <text evidence="3">The sequence shown here is derived from an EMBL/GenBank/DDBJ whole genome shotgun (WGS) entry which is preliminary data.</text>
</comment>
<dbReference type="RefSeq" id="WP_241414476.1">
    <property type="nucleotide sequence ID" value="NZ_JAKZGO010000026.1"/>
</dbReference>
<feature type="domain" description="Peptidase M56" evidence="2">
    <location>
        <begin position="168"/>
        <end position="236"/>
    </location>
</feature>
<evidence type="ECO:0000313" key="3">
    <source>
        <dbReference type="EMBL" id="MCH7415598.1"/>
    </source>
</evidence>
<feature type="transmembrane region" description="Helical" evidence="1">
    <location>
        <begin position="270"/>
        <end position="288"/>
    </location>
</feature>
<evidence type="ECO:0000313" key="4">
    <source>
        <dbReference type="Proteomes" id="UP001165430"/>
    </source>
</evidence>